<dbReference type="AlphaFoldDB" id="A0A9Q0HK09"/>
<keyword evidence="8" id="KW-1185">Reference proteome</keyword>
<proteinExistence type="predicted"/>
<feature type="transmembrane region" description="Helical" evidence="5">
    <location>
        <begin position="486"/>
        <end position="512"/>
    </location>
</feature>
<dbReference type="PANTHER" id="PTHR12815:SF15">
    <property type="entry name" value="OS11G0106200 PROTEIN"/>
    <property type="match status" value="1"/>
</dbReference>
<keyword evidence="5" id="KW-0812">Transmembrane</keyword>
<reference evidence="7" key="1">
    <citation type="journal article" date="2022" name="Cell">
        <title>Repeat-based holocentromeres influence genome architecture and karyotype evolution.</title>
        <authorList>
            <person name="Hofstatter P.G."/>
            <person name="Thangavel G."/>
            <person name="Lux T."/>
            <person name="Neumann P."/>
            <person name="Vondrak T."/>
            <person name="Novak P."/>
            <person name="Zhang M."/>
            <person name="Costa L."/>
            <person name="Castellani M."/>
            <person name="Scott A."/>
            <person name="Toegelov H."/>
            <person name="Fuchs J."/>
            <person name="Mata-Sucre Y."/>
            <person name="Dias Y."/>
            <person name="Vanzela A.L.L."/>
            <person name="Huettel B."/>
            <person name="Almeida C.C.S."/>
            <person name="Simkova H."/>
            <person name="Souza G."/>
            <person name="Pedrosa-Harand A."/>
            <person name="Macas J."/>
            <person name="Mayer K.F.X."/>
            <person name="Houben A."/>
            <person name="Marques A."/>
        </authorList>
    </citation>
    <scope>NUCLEOTIDE SEQUENCE</scope>
    <source>
        <strain evidence="7">RhyBre1mFocal</strain>
    </source>
</reference>
<dbReference type="Proteomes" id="UP001151287">
    <property type="component" value="Unassembled WGS sequence"/>
</dbReference>
<dbReference type="Gene3D" id="2.40.160.50">
    <property type="entry name" value="membrane protein fhac: a member of the omp85/tpsb transporter family"/>
    <property type="match status" value="1"/>
</dbReference>
<organism evidence="7 8">
    <name type="scientific">Rhynchospora breviuscula</name>
    <dbReference type="NCBI Taxonomy" id="2022672"/>
    <lineage>
        <taxon>Eukaryota</taxon>
        <taxon>Viridiplantae</taxon>
        <taxon>Streptophyta</taxon>
        <taxon>Embryophyta</taxon>
        <taxon>Tracheophyta</taxon>
        <taxon>Spermatophyta</taxon>
        <taxon>Magnoliopsida</taxon>
        <taxon>Liliopsida</taxon>
        <taxon>Poales</taxon>
        <taxon>Cyperaceae</taxon>
        <taxon>Cyperoideae</taxon>
        <taxon>Rhynchosporeae</taxon>
        <taxon>Rhynchospora</taxon>
    </lineage>
</organism>
<evidence type="ECO:0000256" key="2">
    <source>
        <dbReference type="ARBA" id="ARBA00023136"/>
    </source>
</evidence>
<dbReference type="Pfam" id="PF01103">
    <property type="entry name" value="Omp85"/>
    <property type="match status" value="1"/>
</dbReference>
<feature type="compositionally biased region" description="Acidic residues" evidence="4">
    <location>
        <begin position="10"/>
        <end position="29"/>
    </location>
</feature>
<evidence type="ECO:0000256" key="4">
    <source>
        <dbReference type="SAM" id="MobiDB-lite"/>
    </source>
</evidence>
<gene>
    <name evidence="7" type="ORF">LUZ63_012864</name>
</gene>
<keyword evidence="1" id="KW-0934">Plastid</keyword>
<keyword evidence="2 5" id="KW-0472">Membrane</keyword>
<evidence type="ECO:0000256" key="3">
    <source>
        <dbReference type="ARBA" id="ARBA00024013"/>
    </source>
</evidence>
<keyword evidence="1" id="KW-1002">Plastid outer membrane</keyword>
<evidence type="ECO:0000313" key="8">
    <source>
        <dbReference type="Proteomes" id="UP001151287"/>
    </source>
</evidence>
<dbReference type="PANTHER" id="PTHR12815">
    <property type="entry name" value="SORTING AND ASSEMBLY MACHINERY SAMM50 PROTEIN FAMILY MEMBER"/>
    <property type="match status" value="1"/>
</dbReference>
<evidence type="ECO:0000256" key="5">
    <source>
        <dbReference type="SAM" id="Phobius"/>
    </source>
</evidence>
<dbReference type="InterPro" id="IPR000184">
    <property type="entry name" value="Bac_surfAg_D15"/>
</dbReference>
<name>A0A9Q0HK09_9POAL</name>
<dbReference type="EMBL" id="JAMQYH010000004">
    <property type="protein sequence ID" value="KAJ1688709.1"/>
    <property type="molecule type" value="Genomic_DNA"/>
</dbReference>
<comment type="caution">
    <text evidence="7">The sequence shown here is derived from an EMBL/GenBank/DDBJ whole genome shotgun (WGS) entry which is preliminary data.</text>
</comment>
<evidence type="ECO:0000256" key="1">
    <source>
        <dbReference type="ARBA" id="ARBA00022805"/>
    </source>
</evidence>
<dbReference type="OrthoDB" id="1724197at2759"/>
<comment type="subcellular location">
    <subcellularLocation>
        <location evidence="3">Plastid</location>
        <location evidence="3">Chloroplast outer membrane</location>
    </subcellularLocation>
</comment>
<evidence type="ECO:0000259" key="6">
    <source>
        <dbReference type="Pfam" id="PF01103"/>
    </source>
</evidence>
<evidence type="ECO:0000313" key="7">
    <source>
        <dbReference type="EMBL" id="KAJ1688709.1"/>
    </source>
</evidence>
<protein>
    <recommendedName>
        <fullName evidence="6">Bacterial surface antigen (D15) domain-containing protein</fullName>
    </recommendedName>
</protein>
<dbReference type="InterPro" id="IPR039910">
    <property type="entry name" value="D15-like"/>
</dbReference>
<dbReference type="GO" id="GO:0009707">
    <property type="term" value="C:chloroplast outer membrane"/>
    <property type="evidence" value="ECO:0007669"/>
    <property type="project" value="UniProtKB-SubCell"/>
</dbReference>
<feature type="domain" description="Bacterial surface antigen (D15)" evidence="6">
    <location>
        <begin position="159"/>
        <end position="459"/>
    </location>
</feature>
<keyword evidence="5" id="KW-1133">Transmembrane helix</keyword>
<sequence>MSPPSHSDEDQGIEAEEDDDDDEEVDDAGPTDSESIPSLLRRLAASPVPIKVHSVQINNSSRTKRDLIESVLDQDSILKSSTLQELVYVAGLANARLKRLGVFRSVRITIDAGPDEVPGSSVVLVDVAETVHPFAGDFFVDCNTEEYAWLLGSSIKLKNLLGYADILDISTSYGWDQVPELSVGLTLPLIKYIPSPLVARISLFPQEWFNVHSYKDRLVGLSFGLISTLNHNLSYDLSWRVLSDPTRIQPHSIKEWLSNGMLNSMKYTYNVDMRDSIVRPTCGYAFLSSSQIGFAPTNWRSWFFRQEFDLRAAFPLNYLKSSLNLGVSAGLITPFGKEITDLPPNMAYKFHFSTTSPTSRLGGLSLFGFKPKGSTLLETSSSDANGGDIALIAFADLSFDLPMKFLREKGVYGHAFVNAGNVVRLKENDWKKLSFVEFLDTCRSSAGFGFVLPTKIFRLEVCCYLFIIYVISAGQNWLGLSHSKHLYGICFLKSIDFSFFTLIFFYFLFFFFRFCQINYCYILKQFQNDGGKTGIQLNFSSP</sequence>
<feature type="region of interest" description="Disordered" evidence="4">
    <location>
        <begin position="1"/>
        <end position="37"/>
    </location>
</feature>
<accession>A0A9Q0HK09</accession>